<feature type="signal peptide" evidence="1">
    <location>
        <begin position="1"/>
        <end position="22"/>
    </location>
</feature>
<feature type="chain" id="PRO_5039007945" description="DUF6850 domain-containing protein" evidence="1">
    <location>
        <begin position="23"/>
        <end position="536"/>
    </location>
</feature>
<organism evidence="3 4">
    <name type="scientific">Candidatus Cryptobacteroides faecigallinarum</name>
    <dbReference type="NCBI Taxonomy" id="2840763"/>
    <lineage>
        <taxon>Bacteria</taxon>
        <taxon>Pseudomonadati</taxon>
        <taxon>Bacteroidota</taxon>
        <taxon>Bacteroidia</taxon>
        <taxon>Bacteroidales</taxon>
        <taxon>Candidatus Cryptobacteroides</taxon>
    </lineage>
</organism>
<reference evidence="3" key="2">
    <citation type="journal article" date="2021" name="PeerJ">
        <title>Extensive microbial diversity within the chicken gut microbiome revealed by metagenomics and culture.</title>
        <authorList>
            <person name="Gilroy R."/>
            <person name="Ravi A."/>
            <person name="Getino M."/>
            <person name="Pursley I."/>
            <person name="Horton D.L."/>
            <person name="Alikhan N.F."/>
            <person name="Baker D."/>
            <person name="Gharbi K."/>
            <person name="Hall N."/>
            <person name="Watson M."/>
            <person name="Adriaenssens E.M."/>
            <person name="Foster-Nyarko E."/>
            <person name="Jarju S."/>
            <person name="Secka A."/>
            <person name="Antonio M."/>
            <person name="Oren A."/>
            <person name="Chaudhuri R.R."/>
            <person name="La Ragione R."/>
            <person name="Hildebrand F."/>
            <person name="Pallen M.J."/>
        </authorList>
    </citation>
    <scope>NUCLEOTIDE SEQUENCE</scope>
    <source>
        <strain evidence="3">B1-13419</strain>
    </source>
</reference>
<dbReference type="Pfam" id="PF21012">
    <property type="entry name" value="DUF6850"/>
    <property type="match status" value="1"/>
</dbReference>
<feature type="domain" description="DUF6850" evidence="2">
    <location>
        <begin position="47"/>
        <end position="536"/>
    </location>
</feature>
<gene>
    <name evidence="3" type="ORF">IAB91_08690</name>
</gene>
<evidence type="ECO:0000313" key="3">
    <source>
        <dbReference type="EMBL" id="MBO8475349.1"/>
    </source>
</evidence>
<sequence length="536" mass="59880">MCNCKTISACFLMAAISLSAWGQAPQRNLYDFSFIQDANPWLTSSNAAGLGTLQVDRTSIVEAEFNKEDGGLIPVEGSDNSWLAGAQTESFVKISDRIAFHGKLSYSYFHGNNMGGHYLMDPSYNPINFLESVKDNNGVKVRELYGLLGGISYSFNDKWSIGAEIGYETGSYAKRKDARPKSNWMSLDITAGMRFAPSRNFAGGLNLKYARTTENLVCSIFGTTGTQYYTLIDYGGYFGKIESLDSESGYISTSDPGNPMINTFYGGSLQLVFGNADRTQFFNEISYLSRSGYFGERKYNSVVFCEFGGSEISYNGILDIRRGTSLHRINLYGEYAGIVNNENIYRRTTAAGENTVVEYFGQNEILDQTDIKGHLSYTGYLGVSQNRPEWEYGIDIDGTFMTARTTYYPFYRDRDLITMQAVLHGRKNFKVTKNIFTVGLAAGYYIGTGTKNSDGAYATSTSDNLRTDDGYLNLDFEYDTASRVFGTLCFRYTRLFGDKAAVYIDIRDTWNQTMEKPVYLSSGYRNSFTVTLGCAF</sequence>
<comment type="caution">
    <text evidence="3">The sequence shown here is derived from an EMBL/GenBank/DDBJ whole genome shotgun (WGS) entry which is preliminary data.</text>
</comment>
<proteinExistence type="predicted"/>
<evidence type="ECO:0000256" key="1">
    <source>
        <dbReference type="SAM" id="SignalP"/>
    </source>
</evidence>
<dbReference type="Proteomes" id="UP000823757">
    <property type="component" value="Unassembled WGS sequence"/>
</dbReference>
<protein>
    <recommendedName>
        <fullName evidence="2">DUF6850 domain-containing protein</fullName>
    </recommendedName>
</protein>
<dbReference type="InterPro" id="IPR049236">
    <property type="entry name" value="DUF6850"/>
</dbReference>
<keyword evidence="1" id="KW-0732">Signal</keyword>
<dbReference type="AlphaFoldDB" id="A0A9D9ILW8"/>
<evidence type="ECO:0000259" key="2">
    <source>
        <dbReference type="Pfam" id="PF21012"/>
    </source>
</evidence>
<reference evidence="3" key="1">
    <citation type="submission" date="2020-10" db="EMBL/GenBank/DDBJ databases">
        <authorList>
            <person name="Gilroy R."/>
        </authorList>
    </citation>
    <scope>NUCLEOTIDE SEQUENCE</scope>
    <source>
        <strain evidence="3">B1-13419</strain>
    </source>
</reference>
<dbReference type="EMBL" id="JADIMD010000124">
    <property type="protein sequence ID" value="MBO8475349.1"/>
    <property type="molecule type" value="Genomic_DNA"/>
</dbReference>
<evidence type="ECO:0000313" key="4">
    <source>
        <dbReference type="Proteomes" id="UP000823757"/>
    </source>
</evidence>
<name>A0A9D9ILW8_9BACT</name>
<accession>A0A9D9ILW8</accession>